<dbReference type="PANTHER" id="PTHR37182:SF2">
    <property type="entry name" value="F24J8.11 PROTEIN"/>
    <property type="match status" value="1"/>
</dbReference>
<feature type="compositionally biased region" description="Basic and acidic residues" evidence="1">
    <location>
        <begin position="92"/>
        <end position="106"/>
    </location>
</feature>
<protein>
    <submittedName>
        <fullName evidence="2">Uncharacterized protein</fullName>
    </submittedName>
</protein>
<accession>A0A0K9PFF8</accession>
<dbReference type="AlphaFoldDB" id="A0A0K9PFF8"/>
<gene>
    <name evidence="2" type="ORF">ZOSMA_27G00050</name>
</gene>
<evidence type="ECO:0000313" key="3">
    <source>
        <dbReference type="Proteomes" id="UP000036987"/>
    </source>
</evidence>
<organism evidence="2 3">
    <name type="scientific">Zostera marina</name>
    <name type="common">Eelgrass</name>
    <dbReference type="NCBI Taxonomy" id="29655"/>
    <lineage>
        <taxon>Eukaryota</taxon>
        <taxon>Viridiplantae</taxon>
        <taxon>Streptophyta</taxon>
        <taxon>Embryophyta</taxon>
        <taxon>Tracheophyta</taxon>
        <taxon>Spermatophyta</taxon>
        <taxon>Magnoliopsida</taxon>
        <taxon>Liliopsida</taxon>
        <taxon>Zosteraceae</taxon>
        <taxon>Zostera</taxon>
    </lineage>
</organism>
<sequence>MSKMLSSTLLSIPAIPPISIQSKNPKSISLPITKRSVIIHGLFGVGLATSALFDNAEASARRPPPPPPTEKKDPNMSAAQAKILASKKRKEAMKENVAKLREEGKTITETPTSVTTPPAEKEVEMKE</sequence>
<feature type="region of interest" description="Disordered" evidence="1">
    <location>
        <begin position="56"/>
        <end position="127"/>
    </location>
</feature>
<evidence type="ECO:0000313" key="2">
    <source>
        <dbReference type="EMBL" id="KMZ66960.1"/>
    </source>
</evidence>
<name>A0A0K9PFF8_ZOSMR</name>
<dbReference type="Proteomes" id="UP000036987">
    <property type="component" value="Unassembled WGS sequence"/>
</dbReference>
<dbReference type="OrthoDB" id="785928at2759"/>
<reference evidence="3" key="1">
    <citation type="journal article" date="2016" name="Nature">
        <title>The genome of the seagrass Zostera marina reveals angiosperm adaptation to the sea.</title>
        <authorList>
            <person name="Olsen J.L."/>
            <person name="Rouze P."/>
            <person name="Verhelst B."/>
            <person name="Lin Y.-C."/>
            <person name="Bayer T."/>
            <person name="Collen J."/>
            <person name="Dattolo E."/>
            <person name="De Paoli E."/>
            <person name="Dittami S."/>
            <person name="Maumus F."/>
            <person name="Michel G."/>
            <person name="Kersting A."/>
            <person name="Lauritano C."/>
            <person name="Lohaus R."/>
            <person name="Toepel M."/>
            <person name="Tonon T."/>
            <person name="Vanneste K."/>
            <person name="Amirebrahimi M."/>
            <person name="Brakel J."/>
            <person name="Bostroem C."/>
            <person name="Chovatia M."/>
            <person name="Grimwood J."/>
            <person name="Jenkins J.W."/>
            <person name="Jueterbock A."/>
            <person name="Mraz A."/>
            <person name="Stam W.T."/>
            <person name="Tice H."/>
            <person name="Bornberg-Bauer E."/>
            <person name="Green P.J."/>
            <person name="Pearson G.A."/>
            <person name="Procaccini G."/>
            <person name="Duarte C.M."/>
            <person name="Schmutz J."/>
            <person name="Reusch T.B.H."/>
            <person name="Van de Peer Y."/>
        </authorList>
    </citation>
    <scope>NUCLEOTIDE SEQUENCE [LARGE SCALE GENOMIC DNA]</scope>
    <source>
        <strain evidence="3">cv. Finnish</strain>
    </source>
</reference>
<dbReference type="EMBL" id="LFYR01000932">
    <property type="protein sequence ID" value="KMZ66960.1"/>
    <property type="molecule type" value="Genomic_DNA"/>
</dbReference>
<dbReference type="PANTHER" id="PTHR37182">
    <property type="entry name" value="F24J8.11 PROTEIN"/>
    <property type="match status" value="1"/>
</dbReference>
<dbReference type="OMA" id="KIHTQCL"/>
<comment type="caution">
    <text evidence="2">The sequence shown here is derived from an EMBL/GenBank/DDBJ whole genome shotgun (WGS) entry which is preliminary data.</text>
</comment>
<proteinExistence type="predicted"/>
<evidence type="ECO:0000256" key="1">
    <source>
        <dbReference type="SAM" id="MobiDB-lite"/>
    </source>
</evidence>
<feature type="compositionally biased region" description="Low complexity" evidence="1">
    <location>
        <begin position="107"/>
        <end position="118"/>
    </location>
</feature>
<keyword evidence="3" id="KW-1185">Reference proteome</keyword>